<dbReference type="SUPFAM" id="SSF51182">
    <property type="entry name" value="RmlC-like cupins"/>
    <property type="match status" value="1"/>
</dbReference>
<keyword evidence="2" id="KW-0413">Isomerase</keyword>
<dbReference type="PANTHER" id="PTHR36114">
    <property type="entry name" value="16.7 KDA PROTEIN IN WHIE LOCUS"/>
    <property type="match status" value="1"/>
</dbReference>
<dbReference type="InterPro" id="IPR052044">
    <property type="entry name" value="PKS_Associated_Protein"/>
</dbReference>
<comment type="caution">
    <text evidence="2">The sequence shown here is derived from an EMBL/GenBank/DDBJ whole genome shotgun (WGS) entry which is preliminary data.</text>
</comment>
<reference evidence="2 3" key="1">
    <citation type="journal article" date="2014" name="Int. J. Syst. Evol. Microbiol.">
        <title>Complete genome sequence of Corynebacterium casei LMG S-19264T (=DSM 44701T), isolated from a smear-ripened cheese.</title>
        <authorList>
            <consortium name="US DOE Joint Genome Institute (JGI-PGF)"/>
            <person name="Walter F."/>
            <person name="Albersmeier A."/>
            <person name="Kalinowski J."/>
            <person name="Ruckert C."/>
        </authorList>
    </citation>
    <scope>NUCLEOTIDE SEQUENCE [LARGE SCALE GENOMIC DNA]</scope>
    <source>
        <strain evidence="2 3">KCTC 23968</strain>
    </source>
</reference>
<organism evidence="2 3">
    <name type="scientific">Litorimonas cladophorae</name>
    <dbReference type="NCBI Taxonomy" id="1220491"/>
    <lineage>
        <taxon>Bacteria</taxon>
        <taxon>Pseudomonadati</taxon>
        <taxon>Pseudomonadota</taxon>
        <taxon>Alphaproteobacteria</taxon>
        <taxon>Maricaulales</taxon>
        <taxon>Robiginitomaculaceae</taxon>
    </lineage>
</organism>
<dbReference type="Proteomes" id="UP000600865">
    <property type="component" value="Unassembled WGS sequence"/>
</dbReference>
<dbReference type="CDD" id="cd02226">
    <property type="entry name" value="cupin_YdbB-like"/>
    <property type="match status" value="1"/>
</dbReference>
<dbReference type="InterPro" id="IPR011051">
    <property type="entry name" value="RmlC_Cupin_sf"/>
</dbReference>
<dbReference type="InterPro" id="IPR013096">
    <property type="entry name" value="Cupin_2"/>
</dbReference>
<evidence type="ECO:0000313" key="2">
    <source>
        <dbReference type="EMBL" id="GGX59180.1"/>
    </source>
</evidence>
<gene>
    <name evidence="2" type="ORF">GCM10011309_05960</name>
</gene>
<dbReference type="Pfam" id="PF07883">
    <property type="entry name" value="Cupin_2"/>
    <property type="match status" value="1"/>
</dbReference>
<dbReference type="GO" id="GO:0016853">
    <property type="term" value="F:isomerase activity"/>
    <property type="evidence" value="ECO:0007669"/>
    <property type="project" value="UniProtKB-KW"/>
</dbReference>
<evidence type="ECO:0000259" key="1">
    <source>
        <dbReference type="Pfam" id="PF07883"/>
    </source>
</evidence>
<keyword evidence="3" id="KW-1185">Reference proteome</keyword>
<dbReference type="AlphaFoldDB" id="A0A918KET6"/>
<name>A0A918KET6_9PROT</name>
<dbReference type="PANTHER" id="PTHR36114:SF1">
    <property type="entry name" value="16.7 KDA PROTEIN IN WHIE LOCUS"/>
    <property type="match status" value="1"/>
</dbReference>
<dbReference type="Gene3D" id="2.60.120.10">
    <property type="entry name" value="Jelly Rolls"/>
    <property type="match status" value="1"/>
</dbReference>
<dbReference type="EMBL" id="BMYV01000001">
    <property type="protein sequence ID" value="GGX59180.1"/>
    <property type="molecule type" value="Genomic_DNA"/>
</dbReference>
<dbReference type="RefSeq" id="WP_189581088.1">
    <property type="nucleotide sequence ID" value="NZ_BMYV01000001.1"/>
</dbReference>
<protein>
    <submittedName>
        <fullName evidence="2">Mannose-6-phosphate isomerase</fullName>
    </submittedName>
</protein>
<accession>A0A918KET6</accession>
<sequence>MTHPINIDEKFSKFSEHWRPKIVAQLNGQDFKLAKIKGEYPFHAHQGEDEMFFCWKGEFILDFEAGESVPVKAGECIVVPKGIRHRPRADEECHIFLIEPQGVKNNGDAVVDAVYDAPMGEWV</sequence>
<feature type="domain" description="Cupin type-2" evidence="1">
    <location>
        <begin position="39"/>
        <end position="97"/>
    </location>
</feature>
<proteinExistence type="predicted"/>
<evidence type="ECO:0000313" key="3">
    <source>
        <dbReference type="Proteomes" id="UP000600865"/>
    </source>
</evidence>
<dbReference type="InterPro" id="IPR014710">
    <property type="entry name" value="RmlC-like_jellyroll"/>
</dbReference>